<evidence type="ECO:0000256" key="5">
    <source>
        <dbReference type="ARBA" id="ARBA00010617"/>
    </source>
</evidence>
<evidence type="ECO:0000256" key="9">
    <source>
        <dbReference type="ARBA" id="ARBA00023002"/>
    </source>
</evidence>
<comment type="caution">
    <text evidence="15">The sequence shown here is derived from an EMBL/GenBank/DDBJ whole genome shotgun (WGS) entry which is preliminary data.</text>
</comment>
<comment type="cofactor">
    <cofactor evidence="1">
        <name>heme</name>
        <dbReference type="ChEBI" id="CHEBI:30413"/>
    </cofactor>
</comment>
<evidence type="ECO:0000256" key="13">
    <source>
        <dbReference type="ARBA" id="ARBA00047827"/>
    </source>
</evidence>
<dbReference type="Proteomes" id="UP000691718">
    <property type="component" value="Unassembled WGS sequence"/>
</dbReference>
<dbReference type="GO" id="GO:0016712">
    <property type="term" value="F:oxidoreductase activity, acting on paired donors, with incorporation or reduction of molecular oxygen, reduced flavin or flavoprotein as one donor, and incorporation of one atom of oxygen"/>
    <property type="evidence" value="ECO:0007669"/>
    <property type="project" value="UniProtKB-EC"/>
</dbReference>
<keyword evidence="10 14" id="KW-0408">Iron</keyword>
<keyword evidence="11 14" id="KW-0503">Monooxygenase</keyword>
<evidence type="ECO:0000256" key="11">
    <source>
        <dbReference type="ARBA" id="ARBA00023033"/>
    </source>
</evidence>
<protein>
    <recommendedName>
        <fullName evidence="6">unspecific monooxygenase</fullName>
        <ecNumber evidence="6">1.14.14.1</ecNumber>
    </recommendedName>
</protein>
<evidence type="ECO:0000256" key="3">
    <source>
        <dbReference type="ARBA" id="ARBA00004174"/>
    </source>
</evidence>
<evidence type="ECO:0000256" key="8">
    <source>
        <dbReference type="ARBA" id="ARBA00022723"/>
    </source>
</evidence>
<keyword evidence="16" id="KW-1185">Reference proteome</keyword>
<evidence type="ECO:0000256" key="1">
    <source>
        <dbReference type="ARBA" id="ARBA00001971"/>
    </source>
</evidence>
<keyword evidence="7 14" id="KW-0349">Heme</keyword>
<keyword evidence="8 14" id="KW-0479">Metal-binding</keyword>
<dbReference type="CDD" id="cd11056">
    <property type="entry name" value="CYP6-like"/>
    <property type="match status" value="1"/>
</dbReference>
<evidence type="ECO:0000313" key="16">
    <source>
        <dbReference type="Proteomes" id="UP000691718"/>
    </source>
</evidence>
<sequence>MYPDEPAIGIGSMFTPALYVKDQTNVQHILQTDFNSFNHRGIEVNECDILANNILFLNGNKWKLLRQSMNPLFTSSKLNSMYYIIDRSAQDFVEFLNKQPEKLKGDMFTILCTFSSAAVGAAVFGIGNESIFDSPYHAIAQNAMKSSTSQNIKFVMLYLCRPLYKFMGINIFKDHEKLFIGAVKQVIRQREQENTKSHDRSRLERHDFVDLCINIQNNGVLKDPDNGLEIYPTDEVLAAQAFFFFIAGVQPSAFAMFSTLVELGRNSYDLKRVHDEIDKTFEKHNTITVDTLQEMKYLDMSLNEAMRIHPAVGYLTRECVRDTVLPVGNIKVNKGTKIFSPIYEYHHDPNIFPNPKVFKPERFSRENRSTLPNNVFMPFGKGNRLCIGNRYATLQVKSGLVHLLRRFSVKTYMDGDEIKYSKHHTNVVPSNINFEFIPRNMKSTV</sequence>
<accession>A0A8S3Y500</accession>
<comment type="catalytic activity">
    <reaction evidence="13">
        <text>an organic molecule + reduced [NADPH--hemoprotein reductase] + O2 = an alcohol + oxidized [NADPH--hemoprotein reductase] + H2O + H(+)</text>
        <dbReference type="Rhea" id="RHEA:17149"/>
        <dbReference type="Rhea" id="RHEA-COMP:11964"/>
        <dbReference type="Rhea" id="RHEA-COMP:11965"/>
        <dbReference type="ChEBI" id="CHEBI:15377"/>
        <dbReference type="ChEBI" id="CHEBI:15378"/>
        <dbReference type="ChEBI" id="CHEBI:15379"/>
        <dbReference type="ChEBI" id="CHEBI:30879"/>
        <dbReference type="ChEBI" id="CHEBI:57618"/>
        <dbReference type="ChEBI" id="CHEBI:58210"/>
        <dbReference type="ChEBI" id="CHEBI:142491"/>
        <dbReference type="EC" id="1.14.14.1"/>
    </reaction>
</comment>
<comment type="function">
    <text evidence="2">May be involved in the metabolism of insect hormones and in the breakdown of synthetic insecticides.</text>
</comment>
<dbReference type="GO" id="GO:0005789">
    <property type="term" value="C:endoplasmic reticulum membrane"/>
    <property type="evidence" value="ECO:0007669"/>
    <property type="project" value="UniProtKB-SubCell"/>
</dbReference>
<dbReference type="InterPro" id="IPR050476">
    <property type="entry name" value="Insect_CytP450_Detox"/>
</dbReference>
<dbReference type="GO" id="GO:0005506">
    <property type="term" value="F:iron ion binding"/>
    <property type="evidence" value="ECO:0007669"/>
    <property type="project" value="InterPro"/>
</dbReference>
<dbReference type="OrthoDB" id="2789670at2759"/>
<dbReference type="Pfam" id="PF00067">
    <property type="entry name" value="p450"/>
    <property type="match status" value="1"/>
</dbReference>
<evidence type="ECO:0000256" key="10">
    <source>
        <dbReference type="ARBA" id="ARBA00023004"/>
    </source>
</evidence>
<evidence type="ECO:0000256" key="12">
    <source>
        <dbReference type="ARBA" id="ARBA00023136"/>
    </source>
</evidence>
<evidence type="ECO:0000256" key="7">
    <source>
        <dbReference type="ARBA" id="ARBA00022617"/>
    </source>
</evidence>
<dbReference type="EC" id="1.14.14.1" evidence="6"/>
<dbReference type="GO" id="GO:0020037">
    <property type="term" value="F:heme binding"/>
    <property type="evidence" value="ECO:0007669"/>
    <property type="project" value="InterPro"/>
</dbReference>
<proteinExistence type="inferred from homology"/>
<dbReference type="InterPro" id="IPR017972">
    <property type="entry name" value="Cyt_P450_CS"/>
</dbReference>
<comment type="similarity">
    <text evidence="5 14">Belongs to the cytochrome P450 family.</text>
</comment>
<dbReference type="AlphaFoldDB" id="A0A8S3Y500"/>
<dbReference type="InterPro" id="IPR001128">
    <property type="entry name" value="Cyt_P450"/>
</dbReference>
<dbReference type="PANTHER" id="PTHR24292">
    <property type="entry name" value="CYTOCHROME P450"/>
    <property type="match status" value="1"/>
</dbReference>
<reference evidence="15" key="1">
    <citation type="submission" date="2021-04" db="EMBL/GenBank/DDBJ databases">
        <authorList>
            <person name="Tunstrom K."/>
        </authorList>
    </citation>
    <scope>NUCLEOTIDE SEQUENCE</scope>
</reference>
<name>A0A8S3Y500_PARAO</name>
<dbReference type="PANTHER" id="PTHR24292:SF84">
    <property type="entry name" value="CYTOCHROME P450 28A5-RELATED"/>
    <property type="match status" value="1"/>
</dbReference>
<gene>
    <name evidence="15" type="ORF">PAPOLLO_LOCUS25712</name>
</gene>
<evidence type="ECO:0000313" key="15">
    <source>
        <dbReference type="EMBL" id="CAG5053663.1"/>
    </source>
</evidence>
<comment type="subcellular location">
    <subcellularLocation>
        <location evidence="4">Endoplasmic reticulum membrane</location>
        <topology evidence="4">Peripheral membrane protein</topology>
    </subcellularLocation>
    <subcellularLocation>
        <location evidence="3">Microsome membrane</location>
        <topology evidence="3">Peripheral membrane protein</topology>
    </subcellularLocation>
</comment>
<evidence type="ECO:0000256" key="4">
    <source>
        <dbReference type="ARBA" id="ARBA00004406"/>
    </source>
</evidence>
<evidence type="ECO:0000256" key="6">
    <source>
        <dbReference type="ARBA" id="ARBA00012109"/>
    </source>
</evidence>
<dbReference type="EMBL" id="CAJQZP010001557">
    <property type="protein sequence ID" value="CAG5053663.1"/>
    <property type="molecule type" value="Genomic_DNA"/>
</dbReference>
<evidence type="ECO:0000256" key="2">
    <source>
        <dbReference type="ARBA" id="ARBA00003690"/>
    </source>
</evidence>
<keyword evidence="9 14" id="KW-0560">Oxidoreductase</keyword>
<keyword evidence="12" id="KW-0472">Membrane</keyword>
<organism evidence="15 16">
    <name type="scientific">Parnassius apollo</name>
    <name type="common">Apollo butterfly</name>
    <name type="synonym">Papilio apollo</name>
    <dbReference type="NCBI Taxonomy" id="110799"/>
    <lineage>
        <taxon>Eukaryota</taxon>
        <taxon>Metazoa</taxon>
        <taxon>Ecdysozoa</taxon>
        <taxon>Arthropoda</taxon>
        <taxon>Hexapoda</taxon>
        <taxon>Insecta</taxon>
        <taxon>Pterygota</taxon>
        <taxon>Neoptera</taxon>
        <taxon>Endopterygota</taxon>
        <taxon>Lepidoptera</taxon>
        <taxon>Glossata</taxon>
        <taxon>Ditrysia</taxon>
        <taxon>Papilionoidea</taxon>
        <taxon>Papilionidae</taxon>
        <taxon>Parnassiinae</taxon>
        <taxon>Parnassini</taxon>
        <taxon>Parnassius</taxon>
        <taxon>Parnassius</taxon>
    </lineage>
</organism>
<dbReference type="PROSITE" id="PS00086">
    <property type="entry name" value="CYTOCHROME_P450"/>
    <property type="match status" value="1"/>
</dbReference>
<evidence type="ECO:0000256" key="14">
    <source>
        <dbReference type="RuleBase" id="RU000461"/>
    </source>
</evidence>